<sequence>MGVAGFNYFRNLYFSNGTFLALTTNPSSFPEQGVNFIFSGIVKEGDPYRKHFAAEEDRFAIMTPKEAMDRGLLQPAAIRKEGISVSQMMRMVYNESSCGPDVFQRCERGQMGFIFGSLLPFQYVLRFENFMTLTEGVFSPPLPSVGEMFLGCWRLTVAAGEHEFPRRIMYRAEGIDWRDHARITTWFQQSILPDTVIEESSIYEDRAFLITDMAQRRIYVTEPELSLSF</sequence>
<protein>
    <submittedName>
        <fullName evidence="1">Unplaced genomic scaffold supercont1.5, whole genome shotgun sequence</fullName>
    </submittedName>
</protein>
<evidence type="ECO:0000313" key="1">
    <source>
        <dbReference type="EMBL" id="KIR48280.1"/>
    </source>
</evidence>
<organism evidence="1">
    <name type="scientific">Cryptococcus bacillisporus CA1280</name>
    <dbReference type="NCBI Taxonomy" id="1296109"/>
    <lineage>
        <taxon>Eukaryota</taxon>
        <taxon>Fungi</taxon>
        <taxon>Dikarya</taxon>
        <taxon>Basidiomycota</taxon>
        <taxon>Agaricomycotina</taxon>
        <taxon>Tremellomycetes</taxon>
        <taxon>Tremellales</taxon>
        <taxon>Cryptococcaceae</taxon>
        <taxon>Cryptococcus</taxon>
        <taxon>Cryptococcus gattii species complex</taxon>
    </lineage>
</organism>
<dbReference type="AlphaFoldDB" id="A0A0D0VSD0"/>
<accession>A0A0D0VSD0</accession>
<gene>
    <name evidence="1" type="ORF">I312_02123</name>
</gene>
<name>A0A0D0VSD0_CRYGA</name>
<reference evidence="1" key="1">
    <citation type="submission" date="2015-01" db="EMBL/GenBank/DDBJ databases">
        <title>The Genome Sequence of Cryptococcus gattii CA1280.</title>
        <authorList>
            <consortium name="The Broad Institute Genomics Platform"/>
            <person name="Cuomo C."/>
            <person name="Litvintseva A."/>
            <person name="Chen Y."/>
            <person name="Heitman J."/>
            <person name="Sun S."/>
            <person name="Springer D."/>
            <person name="Dromer F."/>
            <person name="Young S."/>
            <person name="Zeng Q."/>
            <person name="Gargeya S."/>
            <person name="Abouelleil A."/>
            <person name="Alvarado L."/>
            <person name="Chapman S.B."/>
            <person name="Gainer-Dewar J."/>
            <person name="Goldberg J."/>
            <person name="Griggs A."/>
            <person name="Gujja S."/>
            <person name="Hansen M."/>
            <person name="Howarth C."/>
            <person name="Imamovic A."/>
            <person name="Larimer J."/>
            <person name="Murphy C."/>
            <person name="Naylor J."/>
            <person name="Pearson M."/>
            <person name="Priest M."/>
            <person name="Roberts A."/>
            <person name="Saif S."/>
            <person name="Shea T."/>
            <person name="Sykes S."/>
            <person name="Wortman J."/>
            <person name="Nusbaum C."/>
            <person name="Birren B."/>
        </authorList>
    </citation>
    <scope>NUCLEOTIDE SEQUENCE [LARGE SCALE GENOMIC DNA]</scope>
    <source>
        <strain evidence="1">CA1280</strain>
    </source>
</reference>
<proteinExistence type="predicted"/>
<dbReference type="EMBL" id="KN847977">
    <property type="protein sequence ID" value="KIR48280.1"/>
    <property type="molecule type" value="Genomic_DNA"/>
</dbReference>
<dbReference type="HOGENOM" id="CLU_094821_0_0_1"/>